<feature type="compositionally biased region" description="Basic and acidic residues" evidence="5">
    <location>
        <begin position="503"/>
        <end position="519"/>
    </location>
</feature>
<dbReference type="Pfam" id="PF05182">
    <property type="entry name" value="Fip1"/>
    <property type="match status" value="1"/>
</dbReference>
<dbReference type="InterPro" id="IPR007854">
    <property type="entry name" value="Fip1_dom"/>
</dbReference>
<gene>
    <name evidence="7" type="ORF">RCOM_1000520</name>
</gene>
<dbReference type="FunCoup" id="B9RZQ4">
    <property type="interactions" value="282"/>
</dbReference>
<dbReference type="GO" id="GO:0006397">
    <property type="term" value="P:mRNA processing"/>
    <property type="evidence" value="ECO:0007669"/>
    <property type="project" value="UniProtKB-KW"/>
</dbReference>
<feature type="compositionally biased region" description="Polar residues" evidence="5">
    <location>
        <begin position="461"/>
        <end position="478"/>
    </location>
</feature>
<dbReference type="eggNOG" id="KOG1049">
    <property type="taxonomic scope" value="Eukaryota"/>
</dbReference>
<evidence type="ECO:0000256" key="5">
    <source>
        <dbReference type="SAM" id="MobiDB-lite"/>
    </source>
</evidence>
<feature type="domain" description="Pre-mRNA polyadenylation factor Fip1" evidence="6">
    <location>
        <begin position="186"/>
        <end position="228"/>
    </location>
</feature>
<feature type="region of interest" description="Disordered" evidence="5">
    <location>
        <begin position="461"/>
        <end position="519"/>
    </location>
</feature>
<name>B9RZQ4_RICCO</name>
<dbReference type="Proteomes" id="UP000008311">
    <property type="component" value="Unassembled WGS sequence"/>
</dbReference>
<dbReference type="KEGG" id="rcu:8258813"/>
<reference evidence="8" key="1">
    <citation type="journal article" date="2010" name="Nat. Biotechnol.">
        <title>Draft genome sequence of the oilseed species Ricinus communis.</title>
        <authorList>
            <person name="Chan A.P."/>
            <person name="Crabtree J."/>
            <person name="Zhao Q."/>
            <person name="Lorenzi H."/>
            <person name="Orvis J."/>
            <person name="Puiu D."/>
            <person name="Melake-Berhan A."/>
            <person name="Jones K.M."/>
            <person name="Redman J."/>
            <person name="Chen G."/>
            <person name="Cahoon E.B."/>
            <person name="Gedil M."/>
            <person name="Stanke M."/>
            <person name="Haas B.J."/>
            <person name="Wortman J.R."/>
            <person name="Fraser-Liggett C.M."/>
            <person name="Ravel J."/>
            <person name="Rabinowicz P.D."/>
        </authorList>
    </citation>
    <scope>NUCLEOTIDE SEQUENCE [LARGE SCALE GENOMIC DNA]</scope>
    <source>
        <strain evidence="8">cv. Hale</strain>
    </source>
</reference>
<evidence type="ECO:0000256" key="2">
    <source>
        <dbReference type="ARBA" id="ARBA00007459"/>
    </source>
</evidence>
<keyword evidence="8" id="KW-1185">Reference proteome</keyword>
<comment type="similarity">
    <text evidence="2">Belongs to the FIP1 family.</text>
</comment>
<evidence type="ECO:0000259" key="6">
    <source>
        <dbReference type="Pfam" id="PF05182"/>
    </source>
</evidence>
<dbReference type="InterPro" id="IPR044976">
    <property type="entry name" value="FIPS5/FIPS3-like"/>
</dbReference>
<organism evidence="7 8">
    <name type="scientific">Ricinus communis</name>
    <name type="common">Castor bean</name>
    <dbReference type="NCBI Taxonomy" id="3988"/>
    <lineage>
        <taxon>Eukaryota</taxon>
        <taxon>Viridiplantae</taxon>
        <taxon>Streptophyta</taxon>
        <taxon>Embryophyta</taxon>
        <taxon>Tracheophyta</taxon>
        <taxon>Spermatophyta</taxon>
        <taxon>Magnoliopsida</taxon>
        <taxon>eudicotyledons</taxon>
        <taxon>Gunneridae</taxon>
        <taxon>Pentapetalae</taxon>
        <taxon>rosids</taxon>
        <taxon>fabids</taxon>
        <taxon>Malpighiales</taxon>
        <taxon>Euphorbiaceae</taxon>
        <taxon>Acalyphoideae</taxon>
        <taxon>Acalypheae</taxon>
        <taxon>Ricinus</taxon>
    </lineage>
</organism>
<keyword evidence="4" id="KW-0539">Nucleus</keyword>
<feature type="compositionally biased region" description="Basic and acidic residues" evidence="5">
    <location>
        <begin position="576"/>
        <end position="590"/>
    </location>
</feature>
<evidence type="ECO:0000256" key="3">
    <source>
        <dbReference type="ARBA" id="ARBA00022664"/>
    </source>
</evidence>
<dbReference type="EMBL" id="EQ973835">
    <property type="protein sequence ID" value="EEF43087.1"/>
    <property type="molecule type" value="Genomic_DNA"/>
</dbReference>
<dbReference type="PANTHER" id="PTHR36884">
    <property type="entry name" value="FIP1[III]-LIKE PROTEIN"/>
    <property type="match status" value="1"/>
</dbReference>
<evidence type="ECO:0000256" key="4">
    <source>
        <dbReference type="ARBA" id="ARBA00023242"/>
    </source>
</evidence>
<feature type="compositionally biased region" description="Polar residues" evidence="5">
    <location>
        <begin position="491"/>
        <end position="502"/>
    </location>
</feature>
<evidence type="ECO:0000256" key="1">
    <source>
        <dbReference type="ARBA" id="ARBA00004123"/>
    </source>
</evidence>
<protein>
    <recommendedName>
        <fullName evidence="6">Pre-mRNA polyadenylation factor Fip1 domain-containing protein</fullName>
    </recommendedName>
</protein>
<dbReference type="STRING" id="3988.B9RZQ4"/>
<dbReference type="GO" id="GO:0005634">
    <property type="term" value="C:nucleus"/>
    <property type="evidence" value="ECO:0007669"/>
    <property type="project" value="UniProtKB-SubCell"/>
</dbReference>
<dbReference type="PANTHER" id="PTHR36884:SF4">
    <property type="entry name" value="FIP1[III]-LIKE PROTEIN"/>
    <property type="match status" value="1"/>
</dbReference>
<dbReference type="AlphaFoldDB" id="B9RZQ4"/>
<proteinExistence type="inferred from homology"/>
<comment type="subcellular location">
    <subcellularLocation>
        <location evidence="1">Nucleus</location>
    </subcellularLocation>
</comment>
<dbReference type="InParanoid" id="B9RZQ4"/>
<accession>B9RZQ4</accession>
<evidence type="ECO:0000313" key="8">
    <source>
        <dbReference type="Proteomes" id="UP000008311"/>
    </source>
</evidence>
<evidence type="ECO:0000313" key="7">
    <source>
        <dbReference type="EMBL" id="EEF43087.1"/>
    </source>
</evidence>
<feature type="region of interest" description="Disordered" evidence="5">
    <location>
        <begin position="576"/>
        <end position="598"/>
    </location>
</feature>
<dbReference type="OMA" id="SWKEYCN"/>
<keyword evidence="3" id="KW-0507">mRNA processing</keyword>
<sequence length="1155" mass="132175">MDDLIDDDFGDIYADVEVQVKSVLSSNFNDDTATELNPNNLKSDSKQLNSICDEKSCSSEEDNESDSDDDDFNIVLNDDDDCEDFKVVNAERKINQDFIDQDEDEDPCKHVKPYGSSFPSNKKVNDSVSVKSCSSIYSRGNWEDDRYKLHEVSSTGPAASVHAAGSSVGSHGGYCYSLPWYRTILDVDIDAFEEKRWRCPGVDVSDFFNFGFNEDSWKQYCISLEKLRKRPYMRSKSLNQEFFKHAQACEAVTKHEREAKETVVEDSAQAGSSMKFIDLGERLMVLPRGIQVEDSTAERQPTMDLRRPRTWDSDVVIQINVQDSNENCSGSNKEDHIDDSGYAISRSMNLDVNDLKDSDESPVKPLGKLRSSLMNGCIQTMSESKQMLLVPDNHVKDQNFDFDGYHDCEVNAQTSEDIAEVKEPVQIMEEENAANKCKSDQCLTETDLSVGDRILSSLTLSCSGTDSDSSRDSVYNTPEESDSHLRRLNSGAVQQELVSTDYESPKSDGARRIPIDSQHHSKIRSTLWERRRHQKRRLHKVAERVTHPDTDNDTSPISRDWLSTDFHRQVGRLHDFAPHSDENSSLDRQRKLSGSYNGKFSDNHVHGACIKHPRRKYHQSFRDVMKAQDRRSYWNEDNLNGRSLRLDDRDAINRDWGSCGKGLSPEGTIPLTCREPRRLVSKYNNLKEMNIQRGRNCGKIRCGKKTNVDACFLNHKDLDVGDFSMLPLSGRSFPPTSQRRDSLDGKYEGDIPFVGRGNLYGRRIQFGHCSPTNLENSWSMDLEDGHWEMDRQHLSSFLHRKFSMANEGRWKNRVPPGSTSFDSRLTERYRGHRREEHGDKCRDSHWVNSYNDVSNAEADVINSDERFHQKRKYSSQSGVLSRMRGESIWGQQDDDFYARRSSCSYEKSSTHRRIHAKLKSADGNCMVVDDVQLKWNSYKMFKGERSVGFVNRNHNMMSRGEQGWTARSCSHPVDLIFGAVKSSRRCSVAESSMSNGISGRMDMKFAKVKDFKETPVGRATKRGNAKIKGSQIDERWLDKFPVSKQDGYLDIEEGQIVPEEPTIGNRLEEKQAPETVSLMRSMKNAFHSGNMTNKRYDDQQILESLAKMEKRRERFKDPIAFKREPDKPMKPIDLIADAIKSKQERPARKRRWADS</sequence>
<dbReference type="OrthoDB" id="1917198at2759"/>